<keyword evidence="1" id="KW-0004">4Fe-4S</keyword>
<evidence type="ECO:0000256" key="2">
    <source>
        <dbReference type="ARBA" id="ARBA00022723"/>
    </source>
</evidence>
<comment type="caution">
    <text evidence="5">The sequence shown here is derived from an EMBL/GenBank/DDBJ whole genome shotgun (WGS) entry which is preliminary data.</text>
</comment>
<dbReference type="EMBL" id="JABTXY010000026">
    <property type="protein sequence ID" value="NYV43813.1"/>
    <property type="molecule type" value="Genomic_DNA"/>
</dbReference>
<dbReference type="Pfam" id="PF12838">
    <property type="entry name" value="Fer4_7"/>
    <property type="match status" value="1"/>
</dbReference>
<dbReference type="PANTHER" id="PTHR24960">
    <property type="entry name" value="PHOTOSYSTEM I IRON-SULFUR CENTER-RELATED"/>
    <property type="match status" value="1"/>
</dbReference>
<keyword evidence="2" id="KW-0479">Metal-binding</keyword>
<proteinExistence type="predicted"/>
<accession>A0A7V7RF14</accession>
<dbReference type="InterPro" id="IPR050157">
    <property type="entry name" value="PSI_iron-sulfur_center"/>
</dbReference>
<organism evidence="5 6">
    <name type="scientific">Cronobacter sakazakii</name>
    <name type="common">Enterobacter sakazakii</name>
    <dbReference type="NCBI Taxonomy" id="28141"/>
    <lineage>
        <taxon>Bacteria</taxon>
        <taxon>Pseudomonadati</taxon>
        <taxon>Pseudomonadota</taxon>
        <taxon>Gammaproteobacteria</taxon>
        <taxon>Enterobacterales</taxon>
        <taxon>Enterobacteriaceae</taxon>
        <taxon>Cronobacter</taxon>
    </lineage>
</organism>
<gene>
    <name evidence="5" type="ORF">HRR37_15930</name>
</gene>
<dbReference type="Gene3D" id="3.30.70.20">
    <property type="match status" value="2"/>
</dbReference>
<dbReference type="PANTHER" id="PTHR24960:SF79">
    <property type="entry name" value="PHOTOSYSTEM I IRON-SULFUR CENTER"/>
    <property type="match status" value="1"/>
</dbReference>
<dbReference type="InterPro" id="IPR017900">
    <property type="entry name" value="4Fe4S_Fe_S_CS"/>
</dbReference>
<keyword evidence="3" id="KW-0408">Iron</keyword>
<dbReference type="GO" id="GO:0046872">
    <property type="term" value="F:metal ion binding"/>
    <property type="evidence" value="ECO:0007669"/>
    <property type="project" value="UniProtKB-KW"/>
</dbReference>
<dbReference type="PROSITE" id="PS00198">
    <property type="entry name" value="4FE4S_FER_1"/>
    <property type="match status" value="2"/>
</dbReference>
<evidence type="ECO:0000256" key="3">
    <source>
        <dbReference type="ARBA" id="ARBA00023004"/>
    </source>
</evidence>
<dbReference type="Pfam" id="PF00037">
    <property type="entry name" value="Fer4"/>
    <property type="match status" value="1"/>
</dbReference>
<dbReference type="Proteomes" id="UP000548673">
    <property type="component" value="Unassembled WGS sequence"/>
</dbReference>
<sequence length="284" mass="31058">MDLFDTFAPAQPCVGARCARKRLARSRCDYCVTRCPSGALAIHHHEVILTSERCTGCGICLFVCPADALEDLVPLARIHREGVLLGPFTQPVAAEELMLWHTLYRIRAVAVDLTRYPLWLRPLAELNLWLKKRGEPGWQCVAVSPAAGEAKRRLLRPDGERARVAHDVATRHAAGAFLCAYAVMLDTTRCLLCGACGRACASGAIRFGEQDFTLNTGRCDGCGDCAAVCPVDAITITEGDAGPLIRRALHHARCELCGEPWRAWHPGEKVCPVCQRHGFSMRSG</sequence>
<evidence type="ECO:0000313" key="5">
    <source>
        <dbReference type="EMBL" id="NYV43813.1"/>
    </source>
</evidence>
<evidence type="ECO:0000313" key="6">
    <source>
        <dbReference type="Proteomes" id="UP000548673"/>
    </source>
</evidence>
<protein>
    <submittedName>
        <fullName evidence="5">4Fe-4S binding protein</fullName>
    </submittedName>
</protein>
<name>A0A7V7RF14_CROSK</name>
<dbReference type="GO" id="GO:0051539">
    <property type="term" value="F:4 iron, 4 sulfur cluster binding"/>
    <property type="evidence" value="ECO:0007669"/>
    <property type="project" value="UniProtKB-KW"/>
</dbReference>
<keyword evidence="4" id="KW-0411">Iron-sulfur</keyword>
<dbReference type="GeneID" id="56730698"/>
<evidence type="ECO:0000256" key="1">
    <source>
        <dbReference type="ARBA" id="ARBA00022485"/>
    </source>
</evidence>
<dbReference type="SUPFAM" id="SSF54862">
    <property type="entry name" value="4Fe-4S ferredoxins"/>
    <property type="match status" value="2"/>
</dbReference>
<dbReference type="RefSeq" id="WP_007888832.1">
    <property type="nucleotide sequence ID" value="NZ_CP011047.1"/>
</dbReference>
<evidence type="ECO:0000256" key="4">
    <source>
        <dbReference type="ARBA" id="ARBA00023014"/>
    </source>
</evidence>
<dbReference type="KEGG" id="csj:CSK29544_03192"/>
<dbReference type="PROSITE" id="PS51379">
    <property type="entry name" value="4FE4S_FER_2"/>
    <property type="match status" value="3"/>
</dbReference>
<dbReference type="InterPro" id="IPR017896">
    <property type="entry name" value="4Fe4S_Fe-S-bd"/>
</dbReference>
<reference evidence="5 6" key="1">
    <citation type="submission" date="2020-05" db="EMBL/GenBank/DDBJ databases">
        <title>The draft genome of Cronobacter sakazakii strain 145005.</title>
        <authorList>
            <person name="Yang J."/>
            <person name="Liu L."/>
            <person name="Feng Y."/>
            <person name="Zong Z."/>
        </authorList>
    </citation>
    <scope>NUCLEOTIDE SEQUENCE [LARGE SCALE GENOMIC DNA]</scope>
    <source>
        <strain evidence="5 6">145005</strain>
    </source>
</reference>
<dbReference type="AlphaFoldDB" id="A0A7V7RF14"/>